<feature type="repeat" description="WD" evidence="1">
    <location>
        <begin position="20"/>
        <end position="53"/>
    </location>
</feature>
<feature type="non-terminal residue" evidence="2">
    <location>
        <position position="1"/>
    </location>
</feature>
<proteinExistence type="predicted"/>
<dbReference type="InParanoid" id="C5LGS0"/>
<dbReference type="Gene3D" id="2.130.10.10">
    <property type="entry name" value="YVTN repeat-like/Quinoprotein amine dehydrogenase"/>
    <property type="match status" value="1"/>
</dbReference>
<dbReference type="PROSITE" id="PS50082">
    <property type="entry name" value="WD_REPEATS_2"/>
    <property type="match status" value="2"/>
</dbReference>
<feature type="repeat" description="WD" evidence="1">
    <location>
        <begin position="1"/>
        <end position="18"/>
    </location>
</feature>
<dbReference type="AlphaFoldDB" id="C5LGS0"/>
<dbReference type="InterPro" id="IPR001680">
    <property type="entry name" value="WD40_rpt"/>
</dbReference>
<dbReference type="RefSeq" id="XP_002772257.1">
    <property type="nucleotide sequence ID" value="XM_002772211.1"/>
</dbReference>
<dbReference type="EMBL" id="GG681876">
    <property type="protein sequence ID" value="EER04073.1"/>
    <property type="molecule type" value="Genomic_DNA"/>
</dbReference>
<evidence type="ECO:0000313" key="3">
    <source>
        <dbReference type="Proteomes" id="UP000007800"/>
    </source>
</evidence>
<keyword evidence="1" id="KW-0853">WD repeat</keyword>
<reference evidence="2 3" key="1">
    <citation type="submission" date="2008-07" db="EMBL/GenBank/DDBJ databases">
        <authorList>
            <person name="El-Sayed N."/>
            <person name="Caler E."/>
            <person name="Inman J."/>
            <person name="Amedeo P."/>
            <person name="Hass B."/>
            <person name="Wortman J."/>
        </authorList>
    </citation>
    <scope>NUCLEOTIDE SEQUENCE [LARGE SCALE GENOMIC DNA]</scope>
    <source>
        <strain evidence="3">ATCC 50983 / TXsc</strain>
    </source>
</reference>
<dbReference type="SUPFAM" id="SSF50978">
    <property type="entry name" value="WD40 repeat-like"/>
    <property type="match status" value="1"/>
</dbReference>
<protein>
    <submittedName>
        <fullName evidence="2">Uncharacterized protein</fullName>
    </submittedName>
</protein>
<dbReference type="InterPro" id="IPR015943">
    <property type="entry name" value="WD40/YVTN_repeat-like_dom_sf"/>
</dbReference>
<gene>
    <name evidence="2" type="ORF">Pmar_PMAR022711</name>
</gene>
<evidence type="ECO:0000256" key="1">
    <source>
        <dbReference type="PROSITE-ProRule" id="PRU00221"/>
    </source>
</evidence>
<name>C5LGS0_PERM5</name>
<accession>C5LGS0</accession>
<evidence type="ECO:0000313" key="2">
    <source>
        <dbReference type="EMBL" id="EER04073.1"/>
    </source>
</evidence>
<dbReference type="Proteomes" id="UP000007800">
    <property type="component" value="Unassembled WGS sequence"/>
</dbReference>
<dbReference type="InterPro" id="IPR036322">
    <property type="entry name" value="WD40_repeat_dom_sf"/>
</dbReference>
<dbReference type="Pfam" id="PF00400">
    <property type="entry name" value="WD40"/>
    <property type="match status" value="2"/>
</dbReference>
<dbReference type="OrthoDB" id="10267436at2759"/>
<dbReference type="GeneID" id="9045160"/>
<keyword evidence="3" id="KW-1185">Reference proteome</keyword>
<dbReference type="SMART" id="SM00320">
    <property type="entry name" value="WD40"/>
    <property type="match status" value="1"/>
</dbReference>
<dbReference type="PROSITE" id="PS50294">
    <property type="entry name" value="WD_REPEATS_REGION"/>
    <property type="match status" value="2"/>
</dbReference>
<sequence>DSCVLVSGSKDSTVKVWDAVKRKLNEVFAVDWSGDGARVVSAGRDKVVKIWKH</sequence>
<organism evidence="3">
    <name type="scientific">Perkinsus marinus (strain ATCC 50983 / TXsc)</name>
    <dbReference type="NCBI Taxonomy" id="423536"/>
    <lineage>
        <taxon>Eukaryota</taxon>
        <taxon>Sar</taxon>
        <taxon>Alveolata</taxon>
        <taxon>Perkinsozoa</taxon>
        <taxon>Perkinsea</taxon>
        <taxon>Perkinsida</taxon>
        <taxon>Perkinsidae</taxon>
        <taxon>Perkinsus</taxon>
    </lineage>
</organism>